<dbReference type="SUPFAM" id="SSF56219">
    <property type="entry name" value="DNase I-like"/>
    <property type="match status" value="1"/>
</dbReference>
<dbReference type="EMBL" id="KZ293759">
    <property type="protein sequence ID" value="PBK79805.1"/>
    <property type="molecule type" value="Genomic_DNA"/>
</dbReference>
<dbReference type="AlphaFoldDB" id="A0A2H3C9Q9"/>
<keyword evidence="2" id="KW-1185">Reference proteome</keyword>
<dbReference type="Proteomes" id="UP000217790">
    <property type="component" value="Unassembled WGS sequence"/>
</dbReference>
<accession>A0A2H3C9Q9</accession>
<protein>
    <recommendedName>
        <fullName evidence="3">Endonuclease/exonuclease/phosphatase domain-containing protein</fullName>
    </recommendedName>
</protein>
<proteinExistence type="predicted"/>
<name>A0A2H3C9Q9_ARMGA</name>
<gene>
    <name evidence="1" type="ORF">ARMGADRAFT_897149</name>
</gene>
<evidence type="ECO:0000313" key="1">
    <source>
        <dbReference type="EMBL" id="PBK79805.1"/>
    </source>
</evidence>
<dbReference type="InParanoid" id="A0A2H3C9Q9"/>
<dbReference type="OMA" id="WELMDAM"/>
<evidence type="ECO:0000313" key="2">
    <source>
        <dbReference type="Proteomes" id="UP000217790"/>
    </source>
</evidence>
<dbReference type="Gene3D" id="3.60.10.10">
    <property type="entry name" value="Endonuclease/exonuclease/phosphatase"/>
    <property type="match status" value="1"/>
</dbReference>
<feature type="non-terminal residue" evidence="1">
    <location>
        <position position="116"/>
    </location>
</feature>
<dbReference type="OrthoDB" id="2840473at2759"/>
<reference evidence="2" key="1">
    <citation type="journal article" date="2017" name="Nat. Ecol. Evol.">
        <title>Genome expansion and lineage-specific genetic innovations in the forest pathogenic fungi Armillaria.</title>
        <authorList>
            <person name="Sipos G."/>
            <person name="Prasanna A.N."/>
            <person name="Walter M.C."/>
            <person name="O'Connor E."/>
            <person name="Balint B."/>
            <person name="Krizsan K."/>
            <person name="Kiss B."/>
            <person name="Hess J."/>
            <person name="Varga T."/>
            <person name="Slot J."/>
            <person name="Riley R."/>
            <person name="Boka B."/>
            <person name="Rigling D."/>
            <person name="Barry K."/>
            <person name="Lee J."/>
            <person name="Mihaltcheva S."/>
            <person name="LaButti K."/>
            <person name="Lipzen A."/>
            <person name="Waldron R."/>
            <person name="Moloney N.M."/>
            <person name="Sperisen C."/>
            <person name="Kredics L."/>
            <person name="Vagvoelgyi C."/>
            <person name="Patrignani A."/>
            <person name="Fitzpatrick D."/>
            <person name="Nagy I."/>
            <person name="Doyle S."/>
            <person name="Anderson J.B."/>
            <person name="Grigoriev I.V."/>
            <person name="Gueldener U."/>
            <person name="Muensterkoetter M."/>
            <person name="Nagy L.G."/>
        </authorList>
    </citation>
    <scope>NUCLEOTIDE SEQUENCE [LARGE SCALE GENOMIC DNA]</scope>
    <source>
        <strain evidence="2">Ar21-2</strain>
    </source>
</reference>
<organism evidence="1 2">
    <name type="scientific">Armillaria gallica</name>
    <name type="common">Bulbous honey fungus</name>
    <name type="synonym">Armillaria bulbosa</name>
    <dbReference type="NCBI Taxonomy" id="47427"/>
    <lineage>
        <taxon>Eukaryota</taxon>
        <taxon>Fungi</taxon>
        <taxon>Dikarya</taxon>
        <taxon>Basidiomycota</taxon>
        <taxon>Agaricomycotina</taxon>
        <taxon>Agaricomycetes</taxon>
        <taxon>Agaricomycetidae</taxon>
        <taxon>Agaricales</taxon>
        <taxon>Marasmiineae</taxon>
        <taxon>Physalacriaceae</taxon>
        <taxon>Armillaria</taxon>
    </lineage>
</organism>
<sequence>HKAKAAAFDRVNGITNSLDQQYDILCEQEPYIDLYGNAKSNSKWEMVYPSLQHSERSGPVWAVTLINKGISTNSWEQLHFPSNNVVVIQVCGSWGRLTIFNIYNDGTHSRTLEKLE</sequence>
<dbReference type="STRING" id="47427.A0A2H3C9Q9"/>
<feature type="non-terminal residue" evidence="1">
    <location>
        <position position="1"/>
    </location>
</feature>
<evidence type="ECO:0008006" key="3">
    <source>
        <dbReference type="Google" id="ProtNLM"/>
    </source>
</evidence>
<dbReference type="InterPro" id="IPR036691">
    <property type="entry name" value="Endo/exonu/phosph_ase_sf"/>
</dbReference>